<dbReference type="GO" id="GO:0061630">
    <property type="term" value="F:ubiquitin protein ligase activity"/>
    <property type="evidence" value="ECO:0007669"/>
    <property type="project" value="UniProtKB-UniRule"/>
</dbReference>
<evidence type="ECO:0000256" key="6">
    <source>
        <dbReference type="ARBA" id="ARBA00022771"/>
    </source>
</evidence>
<keyword evidence="9" id="KW-0472">Membrane</keyword>
<feature type="compositionally biased region" description="Basic and acidic residues" evidence="12">
    <location>
        <begin position="602"/>
        <end position="619"/>
    </location>
</feature>
<dbReference type="SMART" id="SM00184">
    <property type="entry name" value="RING"/>
    <property type="match status" value="1"/>
</dbReference>
<dbReference type="Proteomes" id="UP001187471">
    <property type="component" value="Unassembled WGS sequence"/>
</dbReference>
<comment type="function">
    <text evidence="11">E3 ubiquitin-protein ligase.</text>
</comment>
<keyword evidence="11" id="KW-0256">Endoplasmic reticulum</keyword>
<feature type="domain" description="RING-type" evidence="13">
    <location>
        <begin position="340"/>
        <end position="381"/>
    </location>
</feature>
<accession>A0AA88RNT5</accession>
<evidence type="ECO:0000256" key="5">
    <source>
        <dbReference type="ARBA" id="ARBA00022723"/>
    </source>
</evidence>
<evidence type="ECO:0000313" key="15">
    <source>
        <dbReference type="Proteomes" id="UP001187471"/>
    </source>
</evidence>
<dbReference type="SUPFAM" id="SSF57850">
    <property type="entry name" value="RING/U-box"/>
    <property type="match status" value="1"/>
</dbReference>
<sequence>MQRGWNIIQQRCNVAGDQHPMLTCTTWEYLFWRMIQIRWDWIGSYSSIDLHAYSDADRLVIQLNDALPLGEGNIPLEQLLAPTPSSKISPKGGEATVSFDGWFNKVFNETVGEFSASAAVAFDAALGEDLDFSKEEDDEEGAVLVSVAKIAVELRERHTWQIHSTHKYNFEFSWSNSHHKFFVFGVLVDMGDERQNTMNLDLNLGPVVHPSPDNEPGSGSLSNGSMNLEDWLDGSVHRLRQAVRQTAARQRGSQRSGQRWRSVSSVWRPVPIPPETRNIALELIGGSGLETGEGSVAAEERPTELTKMCDNNNGYLEDETLVKKEDVEKGLGNDGSFFDCNICLDLAKDPVVTCCGHLFCWPCLYRWLHLHSDAKECPICKGEVTLKNLTPIYGRGNNTRQPEEDSSLKIPLRPQARRIESWRQTIQRNAFTIPMEEMIRRLGSRFDLTRDLVQVNPQNPDGPRESPERNTSLLNRILTSRGLRREQNTVVPSDDILDLTPASPTNSEVGESRRLSSLLVRRAHSHRAASISYLTSALSSAERSVESYFRSHPLERDHEQPLPVDDRDSLSSIAAVIQSESQTVDNAVEIDSVSLSTSSSRRRNDASRISDVDSGDSRAPRRRRLY</sequence>
<evidence type="ECO:0000256" key="11">
    <source>
        <dbReference type="RuleBase" id="RU369090"/>
    </source>
</evidence>
<dbReference type="CDD" id="cd16745">
    <property type="entry name" value="RING-HC_AtRMA-like"/>
    <property type="match status" value="1"/>
</dbReference>
<comment type="pathway">
    <text evidence="3 11">Protein modification; protein ubiquitination.</text>
</comment>
<comment type="caution">
    <text evidence="14">The sequence shown here is derived from an EMBL/GenBank/DDBJ whole genome shotgun (WGS) entry which is preliminary data.</text>
</comment>
<feature type="region of interest" description="Disordered" evidence="12">
    <location>
        <begin position="494"/>
        <end position="513"/>
    </location>
</feature>
<gene>
    <name evidence="14" type="ORF">RJ640_029376</name>
</gene>
<dbReference type="PROSITE" id="PS50089">
    <property type="entry name" value="ZF_RING_2"/>
    <property type="match status" value="1"/>
</dbReference>
<comment type="domain">
    <text evidence="11">The RING-type zinc finger domain is responsible for E3 ligase activity.</text>
</comment>
<dbReference type="InterPro" id="IPR027370">
    <property type="entry name" value="Znf-RING_euk"/>
</dbReference>
<keyword evidence="5 11" id="KW-0479">Metal-binding</keyword>
<dbReference type="EC" id="2.3.2.27" evidence="11"/>
<comment type="subcellular location">
    <subcellularLocation>
        <location evidence="2">Endomembrane system</location>
    </subcellularLocation>
    <subcellularLocation>
        <location evidence="11">Endoplasmic reticulum membrane</location>
        <topology evidence="11">Single-pass type IV membrane protein</topology>
    </subcellularLocation>
</comment>
<comment type="catalytic activity">
    <reaction evidence="1 11">
        <text>S-ubiquitinyl-[E2 ubiquitin-conjugating enzyme]-L-cysteine + [acceptor protein]-L-lysine = [E2 ubiquitin-conjugating enzyme]-L-cysteine + N(6)-ubiquitinyl-[acceptor protein]-L-lysine.</text>
        <dbReference type="EC" id="2.3.2.27"/>
    </reaction>
</comment>
<dbReference type="AlphaFoldDB" id="A0AA88RNT5"/>
<evidence type="ECO:0000259" key="13">
    <source>
        <dbReference type="PROSITE" id="PS50089"/>
    </source>
</evidence>
<dbReference type="GO" id="GO:0005789">
    <property type="term" value="C:endoplasmic reticulum membrane"/>
    <property type="evidence" value="ECO:0007669"/>
    <property type="project" value="UniProtKB-SubCell"/>
</dbReference>
<keyword evidence="6 10" id="KW-0863">Zinc-finger</keyword>
<dbReference type="InterPro" id="IPR045103">
    <property type="entry name" value="RNF5/RNF185-like"/>
</dbReference>
<dbReference type="InterPro" id="IPR001841">
    <property type="entry name" value="Znf_RING"/>
</dbReference>
<organism evidence="14 15">
    <name type="scientific">Escallonia rubra</name>
    <dbReference type="NCBI Taxonomy" id="112253"/>
    <lineage>
        <taxon>Eukaryota</taxon>
        <taxon>Viridiplantae</taxon>
        <taxon>Streptophyta</taxon>
        <taxon>Embryophyta</taxon>
        <taxon>Tracheophyta</taxon>
        <taxon>Spermatophyta</taxon>
        <taxon>Magnoliopsida</taxon>
        <taxon>eudicotyledons</taxon>
        <taxon>Gunneridae</taxon>
        <taxon>Pentapetalae</taxon>
        <taxon>asterids</taxon>
        <taxon>campanulids</taxon>
        <taxon>Escalloniales</taxon>
        <taxon>Escalloniaceae</taxon>
        <taxon>Escallonia</taxon>
    </lineage>
</organism>
<evidence type="ECO:0000256" key="9">
    <source>
        <dbReference type="ARBA" id="ARBA00023136"/>
    </source>
</evidence>
<dbReference type="InterPro" id="IPR013083">
    <property type="entry name" value="Znf_RING/FYVE/PHD"/>
</dbReference>
<evidence type="ECO:0000256" key="1">
    <source>
        <dbReference type="ARBA" id="ARBA00000900"/>
    </source>
</evidence>
<feature type="region of interest" description="Disordered" evidence="12">
    <location>
        <begin position="593"/>
        <end position="626"/>
    </location>
</feature>
<dbReference type="FunFam" id="3.30.40.10:FF:000882">
    <property type="entry name" value="E3 ubiquitin-protein ligase RMA3"/>
    <property type="match status" value="1"/>
</dbReference>
<keyword evidence="8 11" id="KW-0862">Zinc</keyword>
<proteinExistence type="predicted"/>
<evidence type="ECO:0000256" key="4">
    <source>
        <dbReference type="ARBA" id="ARBA00022679"/>
    </source>
</evidence>
<dbReference type="PANTHER" id="PTHR12313">
    <property type="entry name" value="E3 UBIQUITIN-PROTEIN LIGASE RNF5-RELATED"/>
    <property type="match status" value="1"/>
</dbReference>
<keyword evidence="15" id="KW-1185">Reference proteome</keyword>
<keyword evidence="7 11" id="KW-0833">Ubl conjugation pathway</keyword>
<reference evidence="14" key="1">
    <citation type="submission" date="2022-12" db="EMBL/GenBank/DDBJ databases">
        <title>Draft genome assemblies for two species of Escallonia (Escalloniales).</title>
        <authorList>
            <person name="Chanderbali A."/>
            <person name="Dervinis C."/>
            <person name="Anghel I."/>
            <person name="Soltis D."/>
            <person name="Soltis P."/>
            <person name="Zapata F."/>
        </authorList>
    </citation>
    <scope>NUCLEOTIDE SEQUENCE</scope>
    <source>
        <strain evidence="14">UCBG92.1500</strain>
        <tissue evidence="14">Leaf</tissue>
    </source>
</reference>
<feature type="region of interest" description="Disordered" evidence="12">
    <location>
        <begin position="242"/>
        <end position="262"/>
    </location>
</feature>
<dbReference type="GO" id="GO:0008270">
    <property type="term" value="F:zinc ion binding"/>
    <property type="evidence" value="ECO:0007669"/>
    <property type="project" value="UniProtKB-KW"/>
</dbReference>
<evidence type="ECO:0000256" key="3">
    <source>
        <dbReference type="ARBA" id="ARBA00004906"/>
    </source>
</evidence>
<dbReference type="Pfam" id="PF13445">
    <property type="entry name" value="zf-RING_UBOX"/>
    <property type="match status" value="1"/>
</dbReference>
<feature type="compositionally biased region" description="Low complexity" evidence="12">
    <location>
        <begin position="217"/>
        <end position="227"/>
    </location>
</feature>
<evidence type="ECO:0000256" key="8">
    <source>
        <dbReference type="ARBA" id="ARBA00022833"/>
    </source>
</evidence>
<name>A0AA88RNT5_9ASTE</name>
<protein>
    <recommendedName>
        <fullName evidence="11">E3 ubiquitin-protein ligase RMA</fullName>
        <ecNumber evidence="11">2.3.2.27</ecNumber>
    </recommendedName>
    <alternativeName>
        <fullName evidence="11">Protein RING membrane-anchor</fullName>
    </alternativeName>
    <alternativeName>
        <fullName evidence="11">RING-type E3 ubiquitin transferase RMA</fullName>
    </alternativeName>
</protein>
<dbReference type="PROSITE" id="PS00518">
    <property type="entry name" value="ZF_RING_1"/>
    <property type="match status" value="1"/>
</dbReference>
<evidence type="ECO:0000256" key="7">
    <source>
        <dbReference type="ARBA" id="ARBA00022786"/>
    </source>
</evidence>
<feature type="region of interest" description="Disordered" evidence="12">
    <location>
        <begin position="208"/>
        <end position="227"/>
    </location>
</feature>
<evidence type="ECO:0000256" key="12">
    <source>
        <dbReference type="SAM" id="MobiDB-lite"/>
    </source>
</evidence>
<evidence type="ECO:0000256" key="10">
    <source>
        <dbReference type="PROSITE-ProRule" id="PRU00175"/>
    </source>
</evidence>
<dbReference type="InterPro" id="IPR017907">
    <property type="entry name" value="Znf_RING_CS"/>
</dbReference>
<dbReference type="GO" id="GO:0006511">
    <property type="term" value="P:ubiquitin-dependent protein catabolic process"/>
    <property type="evidence" value="ECO:0007669"/>
    <property type="project" value="UniProtKB-UniRule"/>
</dbReference>
<evidence type="ECO:0000313" key="14">
    <source>
        <dbReference type="EMBL" id="KAK2989184.1"/>
    </source>
</evidence>
<dbReference type="EMBL" id="JAVXUO010000781">
    <property type="protein sequence ID" value="KAK2989184.1"/>
    <property type="molecule type" value="Genomic_DNA"/>
</dbReference>
<keyword evidence="4 11" id="KW-0808">Transferase</keyword>
<evidence type="ECO:0000256" key="2">
    <source>
        <dbReference type="ARBA" id="ARBA00004308"/>
    </source>
</evidence>
<dbReference type="Gene3D" id="3.30.40.10">
    <property type="entry name" value="Zinc/RING finger domain, C3HC4 (zinc finger)"/>
    <property type="match status" value="1"/>
</dbReference>